<evidence type="ECO:0000313" key="3">
    <source>
        <dbReference type="Proteomes" id="UP000053455"/>
    </source>
</evidence>
<name>A0A0H0XM86_9SPHN</name>
<dbReference type="STRING" id="874156.GCA_001021555_02006"/>
<evidence type="ECO:0000313" key="2">
    <source>
        <dbReference type="EMBL" id="KLI63444.1"/>
    </source>
</evidence>
<dbReference type="Pfam" id="PF11288">
    <property type="entry name" value="DUF3089"/>
    <property type="match status" value="1"/>
</dbReference>
<dbReference type="InterPro" id="IPR021440">
    <property type="entry name" value="DUF3089"/>
</dbReference>
<reference evidence="2 3" key="1">
    <citation type="submission" date="2015-04" db="EMBL/GenBank/DDBJ databases">
        <title>The draft genome sequence of Erythrobacter marinus HWDM-33.</title>
        <authorList>
            <person name="Zhuang L."/>
            <person name="Liu Y."/>
            <person name="Shao Z."/>
        </authorList>
    </citation>
    <scope>NUCLEOTIDE SEQUENCE [LARGE SCALE GENOMIC DNA]</scope>
    <source>
        <strain evidence="2 3">HWDM-33</strain>
    </source>
</reference>
<accession>A0A0H0XM86</accession>
<proteinExistence type="predicted"/>
<gene>
    <name evidence="2" type="ORF">AAV99_06570</name>
</gene>
<protein>
    <recommendedName>
        <fullName evidence="4">DUF3089 domain-containing protein</fullName>
    </recommendedName>
</protein>
<feature type="region of interest" description="Disordered" evidence="1">
    <location>
        <begin position="64"/>
        <end position="89"/>
    </location>
</feature>
<organism evidence="2 3">
    <name type="scientific">Aurantiacibacter marinus</name>
    <dbReference type="NCBI Taxonomy" id="874156"/>
    <lineage>
        <taxon>Bacteria</taxon>
        <taxon>Pseudomonadati</taxon>
        <taxon>Pseudomonadota</taxon>
        <taxon>Alphaproteobacteria</taxon>
        <taxon>Sphingomonadales</taxon>
        <taxon>Erythrobacteraceae</taxon>
        <taxon>Aurantiacibacter</taxon>
    </lineage>
</organism>
<dbReference type="InterPro" id="IPR029058">
    <property type="entry name" value="AB_hydrolase_fold"/>
</dbReference>
<keyword evidence="3" id="KW-1185">Reference proteome</keyword>
<comment type="caution">
    <text evidence="2">The sequence shown here is derived from an EMBL/GenBank/DDBJ whole genome shotgun (WGS) entry which is preliminary data.</text>
</comment>
<dbReference type="RefSeq" id="WP_047093256.1">
    <property type="nucleotide sequence ID" value="NZ_LBHU01000002.1"/>
</dbReference>
<dbReference type="AlphaFoldDB" id="A0A0H0XM86"/>
<dbReference type="Gene3D" id="3.40.50.1820">
    <property type="entry name" value="alpha/beta hydrolase"/>
    <property type="match status" value="1"/>
</dbReference>
<dbReference type="SUPFAM" id="SSF53474">
    <property type="entry name" value="alpha/beta-Hydrolases"/>
    <property type="match status" value="1"/>
</dbReference>
<evidence type="ECO:0000256" key="1">
    <source>
        <dbReference type="SAM" id="MobiDB-lite"/>
    </source>
</evidence>
<dbReference type="Proteomes" id="UP000053455">
    <property type="component" value="Unassembled WGS sequence"/>
</dbReference>
<dbReference type="PATRIC" id="fig|874156.12.peg.1354"/>
<sequence>MAGLFALRMFDDELTEIAFVPNTEFVEQDPLDSNSYQDPDMWFSRPGKGVQNDPARWQPAFAEADAAEPRRGSAQAATTSQSEPLPPALISQEDPPRFAVFFVHPTSYFDARQWNASLDDEESQDRARLMVRGLGSAFNQASEIWVPRYRQATFGAFITDLPEATQALEAAYADIDQAFDFFLDSIPEDMPIVLAGHSQGGYHVARLLEKRITGTPLQSRIAMAYPVGWPISIEHDLPSLGLPACATPEQAGCIMSWASFAEPAEPGQFFRRYAAIPGSDGEPRGNSPILCVNPLNGMLNGEAGMALNLGTLVPEDDLTTGELVVGAVPARCDTNGLLLIGDPPELGQYVLPGNNYHVYDIPLFWKNLQQDVVRRVGAWQQARP</sequence>
<dbReference type="EMBL" id="LBHU01000002">
    <property type="protein sequence ID" value="KLI63444.1"/>
    <property type="molecule type" value="Genomic_DNA"/>
</dbReference>
<evidence type="ECO:0008006" key="4">
    <source>
        <dbReference type="Google" id="ProtNLM"/>
    </source>
</evidence>